<gene>
    <name evidence="4" type="ORF">C8E87_1135</name>
</gene>
<keyword evidence="5" id="KW-1185">Reference proteome</keyword>
<feature type="domain" description="FAD-binding FR-type" evidence="3">
    <location>
        <begin position="478"/>
        <end position="578"/>
    </location>
</feature>
<feature type="compositionally biased region" description="Basic and acidic residues" evidence="2">
    <location>
        <begin position="39"/>
        <end position="48"/>
    </location>
</feature>
<dbReference type="SUPFAM" id="SSF52343">
    <property type="entry name" value="Ferredoxin reductase-like, C-terminal NADP-linked domain"/>
    <property type="match status" value="1"/>
</dbReference>
<dbReference type="InterPro" id="IPR009050">
    <property type="entry name" value="Globin-like_sf"/>
</dbReference>
<dbReference type="PRINTS" id="PR00410">
    <property type="entry name" value="PHEHYDRXLASE"/>
</dbReference>
<dbReference type="Gene3D" id="2.40.30.10">
    <property type="entry name" value="Translation factors"/>
    <property type="match status" value="1"/>
</dbReference>
<dbReference type="Gene3D" id="1.10.490.10">
    <property type="entry name" value="Globins"/>
    <property type="match status" value="1"/>
</dbReference>
<dbReference type="PANTHER" id="PTHR47354:SF5">
    <property type="entry name" value="PROTEIN RFBI"/>
    <property type="match status" value="1"/>
</dbReference>
<dbReference type="GO" id="GO:0019825">
    <property type="term" value="F:oxygen binding"/>
    <property type="evidence" value="ECO:0007669"/>
    <property type="project" value="InterPro"/>
</dbReference>
<name>A0A4R6JRG5_9ACTN</name>
<dbReference type="AlphaFoldDB" id="A0A4R6JRG5"/>
<feature type="compositionally biased region" description="Pro residues" evidence="2">
    <location>
        <begin position="63"/>
        <end position="74"/>
    </location>
</feature>
<feature type="region of interest" description="Disordered" evidence="2">
    <location>
        <begin position="270"/>
        <end position="317"/>
    </location>
</feature>
<sequence>MSSGSGSGADQHLLALLRAIRLRQAAPDAVAAGIADTAEALREQEETGHIALPPAEPHEALPPAAPRPGLPSAPPHTGEEAGGPLRPRWASAAPARQGASRTGAGEGVPGEGVPGEAGAGDDTSSPAGADKVAGEAGTPEGDGPAPGRSFWDRSPVRHVTAAPRTDPTKPGRDGVVPGGWDASSDVPEPEPEPPLRPAELPAADRGEPAGESGAAAGKALPTPDEAGRFADVEAVGRPNRNQFTGLPVRRAPGVVTPVVWPRRLEGNELEGGARPEWASGGGHRVRDEGGFLHGEPQTESGTRTPAPRLPGFELPHVMPPMVSRTGATGDGMDPADDALLLQTQRLLSTSLTFAGGPGEVAERLRAALLLAHPSLRTAVPGGAETQSAQLARALTWLVHHLDRPPILVEGTGRLGAALAACGVEPGHLQLVGAALAEAMRAGMAPGQWRQDFDLAWRSTWQHAYEWIAHGWARAGYEQPVWDATVVSHELRRPDLAVVRLRPSLPMPFRPGQYARIQVPGLPAIWRPYSLAGAPRRNDLVELHVRAKTTTGVSGTLVHHTRVGDPVRIGRAEGAMTMPADPGRDLLMIAGDTGVAPLKALLTELADTGDPRSAVLFWGVRDLSELYDIDEIAAIARAARRATVVPVVSEGDPGPYASGLVTDAVAAYGEWSGHEVYLAGPPLMLAATSVALQQLGVAPSRIHHDPPE</sequence>
<evidence type="ECO:0000256" key="2">
    <source>
        <dbReference type="SAM" id="MobiDB-lite"/>
    </source>
</evidence>
<evidence type="ECO:0000313" key="4">
    <source>
        <dbReference type="EMBL" id="TDO37506.1"/>
    </source>
</evidence>
<comment type="cofactor">
    <cofactor evidence="1">
        <name>FAD</name>
        <dbReference type="ChEBI" id="CHEBI:57692"/>
    </cofactor>
</comment>
<dbReference type="PANTHER" id="PTHR47354">
    <property type="entry name" value="NADH OXIDOREDUCTASE HCR"/>
    <property type="match status" value="1"/>
</dbReference>
<feature type="region of interest" description="Disordered" evidence="2">
    <location>
        <begin position="38"/>
        <end position="224"/>
    </location>
</feature>
<dbReference type="InterPro" id="IPR017927">
    <property type="entry name" value="FAD-bd_FR_type"/>
</dbReference>
<evidence type="ECO:0000313" key="5">
    <source>
        <dbReference type="Proteomes" id="UP000294901"/>
    </source>
</evidence>
<feature type="compositionally biased region" description="Low complexity" evidence="2">
    <location>
        <begin position="209"/>
        <end position="219"/>
    </location>
</feature>
<organism evidence="4 5">
    <name type="scientific">Paractinoplanes brasiliensis</name>
    <dbReference type="NCBI Taxonomy" id="52695"/>
    <lineage>
        <taxon>Bacteria</taxon>
        <taxon>Bacillati</taxon>
        <taxon>Actinomycetota</taxon>
        <taxon>Actinomycetes</taxon>
        <taxon>Micromonosporales</taxon>
        <taxon>Micromonosporaceae</taxon>
        <taxon>Paractinoplanes</taxon>
    </lineage>
</organism>
<dbReference type="InterPro" id="IPR017938">
    <property type="entry name" value="Riboflavin_synthase-like_b-brl"/>
</dbReference>
<evidence type="ECO:0000259" key="3">
    <source>
        <dbReference type="PROSITE" id="PS51384"/>
    </source>
</evidence>
<dbReference type="GO" id="GO:0020037">
    <property type="term" value="F:heme binding"/>
    <property type="evidence" value="ECO:0007669"/>
    <property type="project" value="InterPro"/>
</dbReference>
<dbReference type="Pfam" id="PF00175">
    <property type="entry name" value="NAD_binding_1"/>
    <property type="match status" value="1"/>
</dbReference>
<dbReference type="InterPro" id="IPR050415">
    <property type="entry name" value="MRET"/>
</dbReference>
<dbReference type="CDD" id="cd19753">
    <property type="entry name" value="Mb-like_oxidoreductase"/>
    <property type="match status" value="1"/>
</dbReference>
<dbReference type="Gene3D" id="3.40.50.80">
    <property type="entry name" value="Nucleotide-binding domain of ferredoxin-NADP reductase (FNR) module"/>
    <property type="match status" value="1"/>
</dbReference>
<dbReference type="InterPro" id="IPR012292">
    <property type="entry name" value="Globin/Proto"/>
</dbReference>
<dbReference type="InterPro" id="IPR001433">
    <property type="entry name" value="OxRdtase_FAD/NAD-bd"/>
</dbReference>
<dbReference type="EMBL" id="SNWR01000001">
    <property type="protein sequence ID" value="TDO37506.1"/>
    <property type="molecule type" value="Genomic_DNA"/>
</dbReference>
<dbReference type="SUPFAM" id="SSF63380">
    <property type="entry name" value="Riboflavin synthase domain-like"/>
    <property type="match status" value="1"/>
</dbReference>
<dbReference type="SUPFAM" id="SSF46458">
    <property type="entry name" value="Globin-like"/>
    <property type="match status" value="1"/>
</dbReference>
<accession>A0A4R6JRG5</accession>
<evidence type="ECO:0000256" key="1">
    <source>
        <dbReference type="ARBA" id="ARBA00001974"/>
    </source>
</evidence>
<dbReference type="RefSeq" id="WP_239080243.1">
    <property type="nucleotide sequence ID" value="NZ_BOMD01000055.1"/>
</dbReference>
<feature type="compositionally biased region" description="Gly residues" evidence="2">
    <location>
        <begin position="104"/>
        <end position="118"/>
    </location>
</feature>
<protein>
    <submittedName>
        <fullName evidence="4">NAD(P)H-flavin reductase</fullName>
    </submittedName>
</protein>
<proteinExistence type="predicted"/>
<dbReference type="Proteomes" id="UP000294901">
    <property type="component" value="Unassembled WGS sequence"/>
</dbReference>
<reference evidence="4 5" key="1">
    <citation type="submission" date="2019-03" db="EMBL/GenBank/DDBJ databases">
        <title>Sequencing the genomes of 1000 actinobacteria strains.</title>
        <authorList>
            <person name="Klenk H.-P."/>
        </authorList>
    </citation>
    <scope>NUCLEOTIDE SEQUENCE [LARGE SCALE GENOMIC DNA]</scope>
    <source>
        <strain evidence="4 5">DSM 43805</strain>
    </source>
</reference>
<dbReference type="InterPro" id="IPR039261">
    <property type="entry name" value="FNR_nucleotide-bd"/>
</dbReference>
<dbReference type="PROSITE" id="PS51384">
    <property type="entry name" value="FAD_FR"/>
    <property type="match status" value="1"/>
</dbReference>
<dbReference type="CDD" id="cd06187">
    <property type="entry name" value="O2ase_reductase_like"/>
    <property type="match status" value="1"/>
</dbReference>
<dbReference type="GO" id="GO:0016491">
    <property type="term" value="F:oxidoreductase activity"/>
    <property type="evidence" value="ECO:0007669"/>
    <property type="project" value="InterPro"/>
</dbReference>
<comment type="caution">
    <text evidence="4">The sequence shown here is derived from an EMBL/GenBank/DDBJ whole genome shotgun (WGS) entry which is preliminary data.</text>
</comment>